<name>A0A2W2GNK6_9ACTN</name>
<feature type="domain" description="Nudix hydrolase" evidence="6">
    <location>
        <begin position="17"/>
        <end position="141"/>
    </location>
</feature>
<dbReference type="EMBL" id="POUA01000168">
    <property type="protein sequence ID" value="PZG41635.1"/>
    <property type="molecule type" value="Genomic_DNA"/>
</dbReference>
<evidence type="ECO:0000256" key="5">
    <source>
        <dbReference type="RuleBase" id="RU003476"/>
    </source>
</evidence>
<protein>
    <submittedName>
        <fullName evidence="7">NUDIX domain-containing protein</fullName>
    </submittedName>
</protein>
<organism evidence="7 8">
    <name type="scientific">Spongiactinospora gelatinilytica</name>
    <dbReference type="NCBI Taxonomy" id="2666298"/>
    <lineage>
        <taxon>Bacteria</taxon>
        <taxon>Bacillati</taxon>
        <taxon>Actinomycetota</taxon>
        <taxon>Actinomycetes</taxon>
        <taxon>Streptosporangiales</taxon>
        <taxon>Streptosporangiaceae</taxon>
        <taxon>Spongiactinospora</taxon>
    </lineage>
</organism>
<reference evidence="7 8" key="1">
    <citation type="submission" date="2018-01" db="EMBL/GenBank/DDBJ databases">
        <title>Draft genome sequence of Sphaerisporangium sp. 7K107.</title>
        <authorList>
            <person name="Sahin N."/>
            <person name="Saygin H."/>
            <person name="Ay H."/>
        </authorList>
    </citation>
    <scope>NUCLEOTIDE SEQUENCE [LARGE SCALE GENOMIC DNA]</scope>
    <source>
        <strain evidence="7 8">7K107</strain>
    </source>
</reference>
<dbReference type="RefSeq" id="WP_111169131.1">
    <property type="nucleotide sequence ID" value="NZ_POUA01000168.1"/>
</dbReference>
<dbReference type="GO" id="GO:0016787">
    <property type="term" value="F:hydrolase activity"/>
    <property type="evidence" value="ECO:0007669"/>
    <property type="project" value="UniProtKB-KW"/>
</dbReference>
<evidence type="ECO:0000256" key="4">
    <source>
        <dbReference type="ARBA" id="ARBA00022842"/>
    </source>
</evidence>
<dbReference type="PANTHER" id="PTHR43046">
    <property type="entry name" value="GDP-MANNOSE MANNOSYL HYDROLASE"/>
    <property type="match status" value="1"/>
</dbReference>
<keyword evidence="8" id="KW-1185">Reference proteome</keyword>
<evidence type="ECO:0000313" key="8">
    <source>
        <dbReference type="Proteomes" id="UP000248544"/>
    </source>
</evidence>
<keyword evidence="4" id="KW-0460">Magnesium</keyword>
<dbReference type="PROSITE" id="PS51462">
    <property type="entry name" value="NUDIX"/>
    <property type="match status" value="1"/>
</dbReference>
<keyword evidence="3 5" id="KW-0378">Hydrolase</keyword>
<dbReference type="SUPFAM" id="SSF55811">
    <property type="entry name" value="Nudix"/>
    <property type="match status" value="1"/>
</dbReference>
<dbReference type="AlphaFoldDB" id="A0A2W2GNK6"/>
<proteinExistence type="inferred from homology"/>
<dbReference type="InterPro" id="IPR020084">
    <property type="entry name" value="NUDIX_hydrolase_CS"/>
</dbReference>
<gene>
    <name evidence="7" type="ORF">C1I98_20915</name>
</gene>
<dbReference type="Gene3D" id="3.90.79.10">
    <property type="entry name" value="Nucleoside Triphosphate Pyrophosphohydrolase"/>
    <property type="match status" value="1"/>
</dbReference>
<dbReference type="InterPro" id="IPR015797">
    <property type="entry name" value="NUDIX_hydrolase-like_dom_sf"/>
</dbReference>
<accession>A0A2W2GNK6</accession>
<dbReference type="Proteomes" id="UP000248544">
    <property type="component" value="Unassembled WGS sequence"/>
</dbReference>
<dbReference type="PRINTS" id="PR00502">
    <property type="entry name" value="NUDIXFAMILY"/>
</dbReference>
<comment type="caution">
    <text evidence="7">The sequence shown here is derived from an EMBL/GenBank/DDBJ whole genome shotgun (WGS) entry which is preliminary data.</text>
</comment>
<evidence type="ECO:0000256" key="1">
    <source>
        <dbReference type="ARBA" id="ARBA00001946"/>
    </source>
</evidence>
<feature type="non-terminal residue" evidence="7">
    <location>
        <position position="141"/>
    </location>
</feature>
<evidence type="ECO:0000256" key="3">
    <source>
        <dbReference type="ARBA" id="ARBA00022801"/>
    </source>
</evidence>
<sequence length="141" mass="15882">MNEQPYLEPAQWYASLPVFYASACVLFTDEQDRVLLVKPNYRPHWAIPGGTLEGGELPHQCAEREVGEELGLHPRVRDLLVIDWILPSGDRPKSMINFVFDGGTVTDPAQITLQESELDDFGFFPWPEATALMPDNTAPRI</sequence>
<dbReference type="InterPro" id="IPR020476">
    <property type="entry name" value="Nudix_hydrolase"/>
</dbReference>
<dbReference type="PROSITE" id="PS00893">
    <property type="entry name" value="NUDIX_BOX"/>
    <property type="match status" value="1"/>
</dbReference>
<comment type="cofactor">
    <cofactor evidence="1">
        <name>Mg(2+)</name>
        <dbReference type="ChEBI" id="CHEBI:18420"/>
    </cofactor>
</comment>
<evidence type="ECO:0000313" key="7">
    <source>
        <dbReference type="EMBL" id="PZG41635.1"/>
    </source>
</evidence>
<dbReference type="CDD" id="cd18876">
    <property type="entry name" value="NUDIX_Hydrolase"/>
    <property type="match status" value="1"/>
</dbReference>
<evidence type="ECO:0000256" key="2">
    <source>
        <dbReference type="ARBA" id="ARBA00005582"/>
    </source>
</evidence>
<comment type="similarity">
    <text evidence="2 5">Belongs to the Nudix hydrolase family.</text>
</comment>
<dbReference type="InterPro" id="IPR000086">
    <property type="entry name" value="NUDIX_hydrolase_dom"/>
</dbReference>
<dbReference type="PANTHER" id="PTHR43046:SF12">
    <property type="entry name" value="GDP-MANNOSE MANNOSYL HYDROLASE"/>
    <property type="match status" value="1"/>
</dbReference>
<evidence type="ECO:0000259" key="6">
    <source>
        <dbReference type="PROSITE" id="PS51462"/>
    </source>
</evidence>
<dbReference type="Pfam" id="PF00293">
    <property type="entry name" value="NUDIX"/>
    <property type="match status" value="1"/>
</dbReference>